<dbReference type="AlphaFoldDB" id="H5TNR3"/>
<dbReference type="STRING" id="1108044.GOOTI_141_00100"/>
<dbReference type="NCBIfam" id="TIGR03083">
    <property type="entry name" value="maleylpyruvate isomerase family mycothiol-dependent enzyme"/>
    <property type="match status" value="1"/>
</dbReference>
<dbReference type="InterPro" id="IPR034660">
    <property type="entry name" value="DinB/YfiT-like"/>
</dbReference>
<keyword evidence="4" id="KW-1185">Reference proteome</keyword>
<dbReference type="InterPro" id="IPR024344">
    <property type="entry name" value="MDMPI_metal-binding"/>
</dbReference>
<feature type="domain" description="Mycothiol-dependent maleylpyruvate isomerase metal-binding" evidence="2">
    <location>
        <begin position="41"/>
        <end position="152"/>
    </location>
</feature>
<dbReference type="OrthoDB" id="5185819at2"/>
<dbReference type="NCBIfam" id="TIGR03086">
    <property type="entry name" value="TIGR03086 family metal-binding protein"/>
    <property type="match status" value="1"/>
</dbReference>
<evidence type="ECO:0000313" key="4">
    <source>
        <dbReference type="Proteomes" id="UP000005038"/>
    </source>
</evidence>
<dbReference type="InterPro" id="IPR017517">
    <property type="entry name" value="Maleyloyr_isom"/>
</dbReference>
<accession>H5TNR3</accession>
<reference evidence="3" key="1">
    <citation type="submission" date="2012-02" db="EMBL/GenBank/DDBJ databases">
        <title>Whole genome shotgun sequence of Gordonia otitidis NBRC 100426.</title>
        <authorList>
            <person name="Yoshida I."/>
            <person name="Hosoyama A."/>
            <person name="Tsuchikane K."/>
            <person name="Katsumata H."/>
            <person name="Yamazaki S."/>
            <person name="Fujita N."/>
        </authorList>
    </citation>
    <scope>NUCLEOTIDE SEQUENCE [LARGE SCALE GENOMIC DNA]</scope>
    <source>
        <strain evidence="3">NBRC 100426</strain>
    </source>
</reference>
<dbReference type="GO" id="GO:0046872">
    <property type="term" value="F:metal ion binding"/>
    <property type="evidence" value="ECO:0007669"/>
    <property type="project" value="InterPro"/>
</dbReference>
<organism evidence="3 4">
    <name type="scientific">Gordonia otitidis (strain DSM 44809 / CCUG 52243 / JCM 12355 / NBRC 100426 / IFM 10032)</name>
    <dbReference type="NCBI Taxonomy" id="1108044"/>
    <lineage>
        <taxon>Bacteria</taxon>
        <taxon>Bacillati</taxon>
        <taxon>Actinomycetota</taxon>
        <taxon>Actinomycetes</taxon>
        <taxon>Mycobacteriales</taxon>
        <taxon>Gordoniaceae</taxon>
        <taxon>Gordonia</taxon>
    </lineage>
</organism>
<dbReference type="RefSeq" id="WP_007239345.1">
    <property type="nucleotide sequence ID" value="NZ_BAFB01000141.1"/>
</dbReference>
<protein>
    <recommendedName>
        <fullName evidence="2">Mycothiol-dependent maleylpyruvate isomerase metal-binding domain-containing protein</fullName>
    </recommendedName>
</protein>
<evidence type="ECO:0000256" key="1">
    <source>
        <dbReference type="SAM" id="MobiDB-lite"/>
    </source>
</evidence>
<feature type="region of interest" description="Disordered" evidence="1">
    <location>
        <begin position="1"/>
        <end position="32"/>
    </location>
</feature>
<feature type="compositionally biased region" description="Low complexity" evidence="1">
    <location>
        <begin position="1"/>
        <end position="29"/>
    </location>
</feature>
<dbReference type="EMBL" id="BAFB01000141">
    <property type="protein sequence ID" value="GAB35121.1"/>
    <property type="molecule type" value="Genomic_DNA"/>
</dbReference>
<dbReference type="Proteomes" id="UP000005038">
    <property type="component" value="Unassembled WGS sequence"/>
</dbReference>
<dbReference type="InterPro" id="IPR017520">
    <property type="entry name" value="CHP03086"/>
</dbReference>
<comment type="caution">
    <text evidence="3">The sequence shown here is derived from an EMBL/GenBank/DDBJ whole genome shotgun (WGS) entry which is preliminary data.</text>
</comment>
<evidence type="ECO:0000259" key="2">
    <source>
        <dbReference type="Pfam" id="PF11716"/>
    </source>
</evidence>
<evidence type="ECO:0000313" key="3">
    <source>
        <dbReference type="EMBL" id="GAB35121.1"/>
    </source>
</evidence>
<dbReference type="SUPFAM" id="SSF109854">
    <property type="entry name" value="DinB/YfiT-like putative metalloenzymes"/>
    <property type="match status" value="1"/>
</dbReference>
<sequence>MNSPADTETTDTETTNTETTGTASTSAPADPRPAYAVATSWLTEILRGIHPDHLDAPTPCTGFDVRTLSAHVVGTGRRAVALASGVDVTTIPSVADTHDPQAYADAVAEAIELWRDDAKLAALVKVPWGEVPGAGALWGYVNETMVHAWDLAVATGQPAEGDSDVAAAALVIARQFIPAQIRDLPDVPFGPVVEPRPDAGPTEQLANWSGRRAWRR</sequence>
<dbReference type="Pfam" id="PF11716">
    <property type="entry name" value="MDMPI_N"/>
    <property type="match status" value="1"/>
</dbReference>
<proteinExistence type="predicted"/>
<feature type="region of interest" description="Disordered" evidence="1">
    <location>
        <begin position="192"/>
        <end position="216"/>
    </location>
</feature>
<name>H5TNR3_GORO1</name>
<gene>
    <name evidence="3" type="ORF">GOOTI_141_00100</name>
</gene>
<dbReference type="Gene3D" id="1.20.120.450">
    <property type="entry name" value="dinb family like domain"/>
    <property type="match status" value="1"/>
</dbReference>